<dbReference type="GO" id="GO:0034707">
    <property type="term" value="C:chloride channel complex"/>
    <property type="evidence" value="ECO:0007669"/>
    <property type="project" value="UniProtKB-KW"/>
</dbReference>
<dbReference type="HOGENOM" id="CLU_015263_5_1_0"/>
<evidence type="ECO:0000256" key="7">
    <source>
        <dbReference type="ARBA" id="ARBA00023173"/>
    </source>
</evidence>
<dbReference type="InterPro" id="IPR001807">
    <property type="entry name" value="ClC"/>
</dbReference>
<feature type="transmembrane region" description="Helical" evidence="11">
    <location>
        <begin position="64"/>
        <end position="84"/>
    </location>
</feature>
<proteinExistence type="predicted"/>
<dbReference type="Pfam" id="PF00571">
    <property type="entry name" value="CBS"/>
    <property type="match status" value="2"/>
</dbReference>
<dbReference type="STRING" id="1266370.NITGR_590034"/>
<dbReference type="GO" id="GO:0005254">
    <property type="term" value="F:chloride channel activity"/>
    <property type="evidence" value="ECO:0007669"/>
    <property type="project" value="UniProtKB-KW"/>
</dbReference>
<evidence type="ECO:0000313" key="14">
    <source>
        <dbReference type="Proteomes" id="UP000011704"/>
    </source>
</evidence>
<dbReference type="Gene3D" id="3.10.580.10">
    <property type="entry name" value="CBS-domain"/>
    <property type="match status" value="1"/>
</dbReference>
<feature type="transmembrane region" description="Helical" evidence="11">
    <location>
        <begin position="310"/>
        <end position="330"/>
    </location>
</feature>
<feature type="transmembrane region" description="Helical" evidence="11">
    <location>
        <begin position="236"/>
        <end position="258"/>
    </location>
</feature>
<dbReference type="Proteomes" id="UP000011704">
    <property type="component" value="Unassembled WGS sequence"/>
</dbReference>
<evidence type="ECO:0000256" key="4">
    <source>
        <dbReference type="ARBA" id="ARBA00022989"/>
    </source>
</evidence>
<organism evidence="13 14">
    <name type="scientific">Nitrospina gracilis (strain 3/211)</name>
    <dbReference type="NCBI Taxonomy" id="1266370"/>
    <lineage>
        <taxon>Bacteria</taxon>
        <taxon>Pseudomonadati</taxon>
        <taxon>Nitrospinota/Tectimicrobiota group</taxon>
        <taxon>Nitrospinota</taxon>
        <taxon>Nitrospinia</taxon>
        <taxon>Nitrospinales</taxon>
        <taxon>Nitrospinaceae</taxon>
        <taxon>Nitrospina</taxon>
    </lineage>
</organism>
<dbReference type="AlphaFoldDB" id="M1ZCR6"/>
<dbReference type="FunCoup" id="M1ZCR6">
    <property type="interactions" value="64"/>
</dbReference>
<evidence type="ECO:0000256" key="6">
    <source>
        <dbReference type="ARBA" id="ARBA00023136"/>
    </source>
</evidence>
<dbReference type="PANTHER" id="PTHR43427:SF6">
    <property type="entry name" value="CHLORIDE CHANNEL PROTEIN CLC-E"/>
    <property type="match status" value="1"/>
</dbReference>
<dbReference type="InterPro" id="IPR000644">
    <property type="entry name" value="CBS_dom"/>
</dbReference>
<feature type="domain" description="CBS" evidence="12">
    <location>
        <begin position="523"/>
        <end position="581"/>
    </location>
</feature>
<keyword evidence="4 11" id="KW-1133">Transmembrane helix</keyword>
<evidence type="ECO:0000256" key="2">
    <source>
        <dbReference type="ARBA" id="ARBA00022448"/>
    </source>
</evidence>
<keyword evidence="7" id="KW-0869">Chloride channel</keyword>
<feature type="transmembrane region" description="Helical" evidence="11">
    <location>
        <begin position="270"/>
        <end position="290"/>
    </location>
</feature>
<feature type="transmembrane region" description="Helical" evidence="11">
    <location>
        <begin position="372"/>
        <end position="393"/>
    </location>
</feature>
<evidence type="ECO:0000256" key="3">
    <source>
        <dbReference type="ARBA" id="ARBA00022692"/>
    </source>
</evidence>
<keyword evidence="5" id="KW-0406">Ion transport</keyword>
<dbReference type="SMART" id="SM00116">
    <property type="entry name" value="CBS"/>
    <property type="match status" value="2"/>
</dbReference>
<keyword evidence="2" id="KW-0813">Transport</keyword>
<evidence type="ECO:0000256" key="8">
    <source>
        <dbReference type="ARBA" id="ARBA00023214"/>
    </source>
</evidence>
<accession>M1ZCR6</accession>
<dbReference type="OrthoDB" id="9767361at2"/>
<dbReference type="SUPFAM" id="SSF81340">
    <property type="entry name" value="Clc chloride channel"/>
    <property type="match status" value="1"/>
</dbReference>
<reference evidence="13 14" key="1">
    <citation type="journal article" date="2013" name="Front. Microbiol.">
        <title>The genome of Nitrospina gracilis illuminates the metabolism and evolution of the major marine nitrite oxidizer.</title>
        <authorList>
            <person name="Luecker S."/>
            <person name="Nowka B."/>
            <person name="Rattei T."/>
            <person name="Spieck E."/>
            <person name="and Daims H."/>
        </authorList>
    </citation>
    <scope>NUCLEOTIDE SEQUENCE [LARGE SCALE GENOMIC DNA]</scope>
    <source>
        <strain evidence="13 14">3/211</strain>
    </source>
</reference>
<evidence type="ECO:0000256" key="5">
    <source>
        <dbReference type="ARBA" id="ARBA00023065"/>
    </source>
</evidence>
<dbReference type="Pfam" id="PF00654">
    <property type="entry name" value="Voltage_CLC"/>
    <property type="match status" value="1"/>
</dbReference>
<keyword evidence="10" id="KW-0129">CBS domain</keyword>
<dbReference type="PROSITE" id="PS51371">
    <property type="entry name" value="CBS"/>
    <property type="match status" value="2"/>
</dbReference>
<sequence>MAAETTAFTERTRQFFAKEYNLLILAAVIGVLAGAASTLFRGMIEFFERVFSSSGILSGIPESTVPWLMPLMPMLGGLIIGCGWKWMPKRMEENGIYKVTEAMALRDGKVPESTIVMCATASSITLGSGGSAGRVAPTVQICAAIGSLVGQLFRMSTHRLRVFVGCGAAAGIAASFNAPLAGVIFSMEIILGEYAIQSFSPIVIAAVLGTVTGRALHGNELTFQTPVHEVVTPWEIFFYLILGVLCGLAAQLFIWTYFKIQKRFEEKKNIPVILKPALGGLLVGLLAVALPQVKGNGFDILEQALNGELIWYLTFLLIFGKTLATGITLGSGGIGGIFSPSLFVGAMTGATFGFAVHGLLPEWTATSETYALVGMGATASAVVQGPLTAILILFEMTNDYTIILPSMVCCIVAAYTSRRFSKHSLYVQALLNKGVDLKQGRLVSVLRAIYVRDVMNKEAVIFDENTPFKEIVDRVGQVRDLHYPVMSGEGKLTGILAFSDIREAVLNPDGTVNKDTLTAKDLATPNPVTLVPHNNLNEALEKFTELDVDQIPVVGVSDPNQILGMLNRADVEAVYNREKLIQNMEN</sequence>
<dbReference type="InParanoid" id="M1ZCR6"/>
<evidence type="ECO:0000256" key="10">
    <source>
        <dbReference type="PROSITE-ProRule" id="PRU00703"/>
    </source>
</evidence>
<dbReference type="PANTHER" id="PTHR43427">
    <property type="entry name" value="CHLORIDE CHANNEL PROTEIN CLC-E"/>
    <property type="match status" value="1"/>
</dbReference>
<comment type="caution">
    <text evidence="13">The sequence shown here is derived from an EMBL/GenBank/DDBJ whole genome shotgun (WGS) entry which is preliminary data.</text>
</comment>
<dbReference type="InterPro" id="IPR014743">
    <property type="entry name" value="Cl-channel_core"/>
</dbReference>
<keyword evidence="8" id="KW-0868">Chloride</keyword>
<feature type="transmembrane region" description="Helical" evidence="11">
    <location>
        <begin position="162"/>
        <end position="185"/>
    </location>
</feature>
<dbReference type="EMBL" id="CAQJ01000065">
    <property type="protein sequence ID" value="CCQ91158.1"/>
    <property type="molecule type" value="Genomic_DNA"/>
</dbReference>
<evidence type="ECO:0000259" key="12">
    <source>
        <dbReference type="PROSITE" id="PS51371"/>
    </source>
</evidence>
<evidence type="ECO:0000256" key="1">
    <source>
        <dbReference type="ARBA" id="ARBA00004141"/>
    </source>
</evidence>
<dbReference type="PRINTS" id="PR00762">
    <property type="entry name" value="CLCHANNEL"/>
</dbReference>
<gene>
    <name evidence="13" type="ORF">NITGR_590034</name>
</gene>
<dbReference type="Gene3D" id="1.10.3080.10">
    <property type="entry name" value="Clc chloride channel"/>
    <property type="match status" value="1"/>
</dbReference>
<protein>
    <submittedName>
        <fullName evidence="13">Putative CBS:IMP dehydrogenase/GMP reductase:voltage-gated Cl-channel</fullName>
    </submittedName>
</protein>
<dbReference type="CDD" id="cd00400">
    <property type="entry name" value="Voltage_gated_ClC"/>
    <property type="match status" value="1"/>
</dbReference>
<dbReference type="InterPro" id="IPR050368">
    <property type="entry name" value="ClC-type_chloride_channel"/>
</dbReference>
<evidence type="ECO:0000256" key="9">
    <source>
        <dbReference type="ARBA" id="ARBA00023303"/>
    </source>
</evidence>
<dbReference type="SUPFAM" id="SSF54631">
    <property type="entry name" value="CBS-domain pair"/>
    <property type="match status" value="1"/>
</dbReference>
<keyword evidence="6 11" id="KW-0472">Membrane</keyword>
<comment type="subcellular location">
    <subcellularLocation>
        <location evidence="1">Membrane</location>
        <topology evidence="1">Multi-pass membrane protein</topology>
    </subcellularLocation>
</comment>
<keyword evidence="14" id="KW-1185">Reference proteome</keyword>
<dbReference type="InterPro" id="IPR046342">
    <property type="entry name" value="CBS_dom_sf"/>
</dbReference>
<dbReference type="RefSeq" id="WP_005009486.1">
    <property type="nucleotide sequence ID" value="NZ_HG422173.1"/>
</dbReference>
<evidence type="ECO:0000313" key="13">
    <source>
        <dbReference type="EMBL" id="CCQ91158.1"/>
    </source>
</evidence>
<feature type="domain" description="CBS" evidence="12">
    <location>
        <begin position="455"/>
        <end position="512"/>
    </location>
</feature>
<feature type="transmembrane region" description="Helical" evidence="11">
    <location>
        <begin position="20"/>
        <end position="44"/>
    </location>
</feature>
<feature type="transmembrane region" description="Helical" evidence="11">
    <location>
        <begin position="400"/>
        <end position="417"/>
    </location>
</feature>
<feature type="transmembrane region" description="Helical" evidence="11">
    <location>
        <begin position="342"/>
        <end position="360"/>
    </location>
</feature>
<name>M1ZCR6_NITG3</name>
<keyword evidence="9" id="KW-0407">Ion channel</keyword>
<evidence type="ECO:0000256" key="11">
    <source>
        <dbReference type="SAM" id="Phobius"/>
    </source>
</evidence>
<keyword evidence="3 11" id="KW-0812">Transmembrane</keyword>